<reference evidence="2 3" key="1">
    <citation type="submission" date="2013-11" db="EMBL/GenBank/DDBJ databases">
        <title>Metagenomic analysis of a methanogenic consortium involved in long chain n-alkane degradation.</title>
        <authorList>
            <person name="Davidova I.A."/>
            <person name="Callaghan A.V."/>
            <person name="Wawrik B."/>
            <person name="Pruitt S."/>
            <person name="Marks C."/>
            <person name="Duncan K.E."/>
            <person name="Suflita J.M."/>
        </authorList>
    </citation>
    <scope>NUCLEOTIDE SEQUENCE [LARGE SCALE GENOMIC DNA]</scope>
    <source>
        <strain evidence="2 3">SPR</strain>
    </source>
</reference>
<dbReference type="InParanoid" id="A0A0D2JBC9"/>
<dbReference type="AlphaFoldDB" id="A0A0D2JBC9"/>
<dbReference type="EMBL" id="AZAC01000020">
    <property type="protein sequence ID" value="KIX13006.1"/>
    <property type="molecule type" value="Genomic_DNA"/>
</dbReference>
<name>A0A0D2JBC9_9BACT</name>
<feature type="transmembrane region" description="Helical" evidence="1">
    <location>
        <begin position="12"/>
        <end position="31"/>
    </location>
</feature>
<gene>
    <name evidence="2" type="ORF">X474_16325</name>
</gene>
<organism evidence="2 3">
    <name type="scientific">Dethiosulfatarculus sandiegensis</name>
    <dbReference type="NCBI Taxonomy" id="1429043"/>
    <lineage>
        <taxon>Bacteria</taxon>
        <taxon>Pseudomonadati</taxon>
        <taxon>Thermodesulfobacteriota</taxon>
        <taxon>Desulfarculia</taxon>
        <taxon>Desulfarculales</taxon>
        <taxon>Desulfarculaceae</taxon>
        <taxon>Dethiosulfatarculus</taxon>
    </lineage>
</organism>
<evidence type="ECO:0000313" key="3">
    <source>
        <dbReference type="Proteomes" id="UP000032233"/>
    </source>
</evidence>
<dbReference type="PROSITE" id="PS51257">
    <property type="entry name" value="PROKAR_LIPOPROTEIN"/>
    <property type="match status" value="1"/>
</dbReference>
<keyword evidence="1" id="KW-1133">Transmembrane helix</keyword>
<evidence type="ECO:0000313" key="2">
    <source>
        <dbReference type="EMBL" id="KIX13006.1"/>
    </source>
</evidence>
<dbReference type="RefSeq" id="WP_044349941.1">
    <property type="nucleotide sequence ID" value="NZ_AZAC01000020.1"/>
</dbReference>
<protein>
    <submittedName>
        <fullName evidence="2">Uncharacterized protein</fullName>
    </submittedName>
</protein>
<accession>A0A0D2JBC9</accession>
<keyword evidence="1" id="KW-0472">Membrane</keyword>
<sequence>MIFAGRNFEKPIISFFIVGLISCVMAGAIALQAKTAMAANEKPVPKEKNRLILSDIKIKVTSKGRTATFQL</sequence>
<dbReference type="STRING" id="1429043.X474_16325"/>
<evidence type="ECO:0000256" key="1">
    <source>
        <dbReference type="SAM" id="Phobius"/>
    </source>
</evidence>
<keyword evidence="3" id="KW-1185">Reference proteome</keyword>
<keyword evidence="1" id="KW-0812">Transmembrane</keyword>
<comment type="caution">
    <text evidence="2">The sequence shown here is derived from an EMBL/GenBank/DDBJ whole genome shotgun (WGS) entry which is preliminary data.</text>
</comment>
<proteinExistence type="predicted"/>
<dbReference type="Proteomes" id="UP000032233">
    <property type="component" value="Unassembled WGS sequence"/>
</dbReference>
<dbReference type="OrthoDB" id="5298378at2"/>